<dbReference type="GO" id="GO:0022857">
    <property type="term" value="F:transmembrane transporter activity"/>
    <property type="evidence" value="ECO:0007669"/>
    <property type="project" value="InterPro"/>
</dbReference>
<gene>
    <name evidence="9" type="ORF">DFR79_10513</name>
</gene>
<keyword evidence="7 8" id="KW-0472">Membrane</keyword>
<evidence type="ECO:0000256" key="6">
    <source>
        <dbReference type="ARBA" id="ARBA00022989"/>
    </source>
</evidence>
<organism evidence="9 10">
    <name type="scientific">Halanaerobium saccharolyticum</name>
    <dbReference type="NCBI Taxonomy" id="43595"/>
    <lineage>
        <taxon>Bacteria</taxon>
        <taxon>Bacillati</taxon>
        <taxon>Bacillota</taxon>
        <taxon>Clostridia</taxon>
        <taxon>Halanaerobiales</taxon>
        <taxon>Halanaerobiaceae</taxon>
        <taxon>Halanaerobium</taxon>
    </lineage>
</organism>
<keyword evidence="3" id="KW-1003">Cell membrane</keyword>
<dbReference type="GO" id="GO:0005886">
    <property type="term" value="C:plasma membrane"/>
    <property type="evidence" value="ECO:0007669"/>
    <property type="project" value="UniProtKB-SubCell"/>
</dbReference>
<comment type="caution">
    <text evidence="9">The sequence shown here is derived from an EMBL/GenBank/DDBJ whole genome shotgun (WGS) entry which is preliminary data.</text>
</comment>
<dbReference type="AlphaFoldDB" id="A0A4R6LYC3"/>
<evidence type="ECO:0000256" key="7">
    <source>
        <dbReference type="ARBA" id="ARBA00023136"/>
    </source>
</evidence>
<keyword evidence="5 8" id="KW-0812">Transmembrane</keyword>
<name>A0A4R6LYC3_9FIRM</name>
<evidence type="ECO:0000256" key="5">
    <source>
        <dbReference type="ARBA" id="ARBA00022692"/>
    </source>
</evidence>
<keyword evidence="6 8" id="KW-1133">Transmembrane helix</keyword>
<dbReference type="OrthoDB" id="9815820at2"/>
<dbReference type="PANTHER" id="PTHR32196:SF21">
    <property type="entry name" value="ABC TRANSPORTER PERMEASE PROTEIN YPHD-RELATED"/>
    <property type="match status" value="1"/>
</dbReference>
<feature type="transmembrane region" description="Helical" evidence="8">
    <location>
        <begin position="56"/>
        <end position="77"/>
    </location>
</feature>
<feature type="transmembrane region" description="Helical" evidence="8">
    <location>
        <begin position="97"/>
        <end position="118"/>
    </location>
</feature>
<feature type="transmembrane region" description="Helical" evidence="8">
    <location>
        <begin position="23"/>
        <end position="44"/>
    </location>
</feature>
<dbReference type="RefSeq" id="WP_133514359.1">
    <property type="nucleotide sequence ID" value="NZ_SNWX01000005.1"/>
</dbReference>
<evidence type="ECO:0000256" key="8">
    <source>
        <dbReference type="SAM" id="Phobius"/>
    </source>
</evidence>
<feature type="transmembrane region" description="Helical" evidence="8">
    <location>
        <begin position="222"/>
        <end position="244"/>
    </location>
</feature>
<evidence type="ECO:0000256" key="1">
    <source>
        <dbReference type="ARBA" id="ARBA00004651"/>
    </source>
</evidence>
<keyword evidence="2" id="KW-0813">Transport</keyword>
<comment type="subcellular location">
    <subcellularLocation>
        <location evidence="1">Cell membrane</location>
        <topology evidence="1">Multi-pass membrane protein</topology>
    </subcellularLocation>
</comment>
<dbReference type="InterPro" id="IPR001851">
    <property type="entry name" value="ABC_transp_permease"/>
</dbReference>
<evidence type="ECO:0000313" key="9">
    <source>
        <dbReference type="EMBL" id="TDO93861.1"/>
    </source>
</evidence>
<evidence type="ECO:0000256" key="4">
    <source>
        <dbReference type="ARBA" id="ARBA00022519"/>
    </source>
</evidence>
<sequence length="323" mass="34122">MTGQLSDKIKNNNFKELLKKPEVLTFAGLILLSLFMSIFTDTFLTGRNLVNVARQISINGIIAVGMTFVILTAGIDLSVGSVMAFSGTMLAAGMADWGLHPVLAIFFALLVGGLFGLINGTLISYANMPPIIVTLAMMEVPRGLALLYTGGYPLSGLPSSFSVLGRGYVFGFLPVPVLIMAVVYLIAYILLTQLPFGRYIYAIGGNEEAVRLSGIKVKKYKIFAYVISGLTAATSGIVITSRLMSGQPMAGTGFELDAIAAVVLGGTDIAGGRGSIIGTIIGAFTLGVLTNGLNLLGVSPYVQRVFKGLIILLAIYFSSKKKK</sequence>
<reference evidence="9 10" key="1">
    <citation type="submission" date="2019-03" db="EMBL/GenBank/DDBJ databases">
        <title>Subsurface microbial communities from deep shales in Ohio and West Virginia, USA.</title>
        <authorList>
            <person name="Wrighton K."/>
        </authorList>
    </citation>
    <scope>NUCLEOTIDE SEQUENCE [LARGE SCALE GENOMIC DNA]</scope>
    <source>
        <strain evidence="9 10">MA284_T2</strain>
    </source>
</reference>
<dbReference type="PANTHER" id="PTHR32196">
    <property type="entry name" value="ABC TRANSPORTER PERMEASE PROTEIN YPHD-RELATED-RELATED"/>
    <property type="match status" value="1"/>
</dbReference>
<keyword evidence="4" id="KW-0997">Cell inner membrane</keyword>
<proteinExistence type="predicted"/>
<feature type="transmembrane region" description="Helical" evidence="8">
    <location>
        <begin position="168"/>
        <end position="191"/>
    </location>
</feature>
<dbReference type="Proteomes" id="UP000295064">
    <property type="component" value="Unassembled WGS sequence"/>
</dbReference>
<evidence type="ECO:0000256" key="3">
    <source>
        <dbReference type="ARBA" id="ARBA00022475"/>
    </source>
</evidence>
<dbReference type="EMBL" id="SNWX01000005">
    <property type="protein sequence ID" value="TDO93861.1"/>
    <property type="molecule type" value="Genomic_DNA"/>
</dbReference>
<protein>
    <submittedName>
        <fullName evidence="9">Monosaccharide ABC transporter membrane protein (CUT2 family)</fullName>
    </submittedName>
</protein>
<evidence type="ECO:0000256" key="2">
    <source>
        <dbReference type="ARBA" id="ARBA00022448"/>
    </source>
</evidence>
<accession>A0A4R6LYC3</accession>
<dbReference type="Pfam" id="PF02653">
    <property type="entry name" value="BPD_transp_2"/>
    <property type="match status" value="1"/>
</dbReference>
<dbReference type="CDD" id="cd06579">
    <property type="entry name" value="TM_PBP1_transp_AraH_like"/>
    <property type="match status" value="1"/>
</dbReference>
<evidence type="ECO:0000313" key="10">
    <source>
        <dbReference type="Proteomes" id="UP000295064"/>
    </source>
</evidence>